<evidence type="ECO:0000313" key="16">
    <source>
        <dbReference type="EMBL" id="KAK0393173.1"/>
    </source>
</evidence>
<dbReference type="Pfam" id="PF00852">
    <property type="entry name" value="Glyco_transf_10"/>
    <property type="match status" value="1"/>
</dbReference>
<keyword evidence="7" id="KW-0735">Signal-anchor</keyword>
<feature type="compositionally biased region" description="Basic and acidic residues" evidence="13">
    <location>
        <begin position="94"/>
        <end position="108"/>
    </location>
</feature>
<keyword evidence="8" id="KW-1133">Transmembrane helix</keyword>
<name>A0AA39GT96_9BILA</name>
<dbReference type="EMBL" id="JAUCMV010000005">
    <property type="protein sequence ID" value="KAK0393173.1"/>
    <property type="molecule type" value="Genomic_DNA"/>
</dbReference>
<evidence type="ECO:0000256" key="6">
    <source>
        <dbReference type="ARBA" id="ARBA00022692"/>
    </source>
</evidence>
<evidence type="ECO:0000256" key="4">
    <source>
        <dbReference type="ARBA" id="ARBA00022676"/>
    </source>
</evidence>
<feature type="compositionally biased region" description="Polar residues" evidence="13">
    <location>
        <begin position="150"/>
        <end position="162"/>
    </location>
</feature>
<sequence>MSSGDGGDLSRRRSAVTKQRRKYTDRHGLSGEVPLEDADDVDIDLNIRVKEKDGIVPETRNTMSKISLKAQSNHEKLKETFKRPLTGLFRAAKGNKEKKSEPKEEQPERISPAASSTSVSNIGNGAVTSGVKQLTKLTDNLPTDTERSYQSDSGKPQITSSSMNVTRVQPDLYLDSIMMKYPQLSKLDDIDISVLARYLCTEEESCDEHVSWTWDYLFASVSSEIREDWAFEDDLDDDPYDSAINLDQQRTRPMGIYGVYVALLDTERLSKASSTRDEYHTTTSNTSKRHQNNKPQQPEVPPQEKLILFWTTVFGNKNPVVDDCSDLPVKCRFTVNRSLLTEADAVIFHGDDIRRDDLAKRVSTEQRFVFWTMESLYMGFSDRFEGKLPLNYFNWTMTVSRKSDVRHPYGGFWLSPDIAEENGVTPENLNFTYADFKWDNRKKAVFWLVSNCNTVSKREKAVKRLSKYVPITVSGKCGTGRCDGDCSKQIPRYYFYMALENAVCNDYVTEKYWDRYKFLSVPIVMRRRIYENIIPPGSYIAMDDFPSAEAMGKHLHYLMGNHTAYLEYFKWRTMGWTHVYSAEGYRLGPCRLCERLHERNLQRSTYPNVYKWFKSALNCERSEFVDTWA</sequence>
<reference evidence="16" key="1">
    <citation type="submission" date="2023-06" db="EMBL/GenBank/DDBJ databases">
        <title>Genomic analysis of the entomopathogenic nematode Steinernema hermaphroditum.</title>
        <authorList>
            <person name="Schwarz E.M."/>
            <person name="Heppert J.K."/>
            <person name="Baniya A."/>
            <person name="Schwartz H.T."/>
            <person name="Tan C.-H."/>
            <person name="Antoshechkin I."/>
            <person name="Sternberg P.W."/>
            <person name="Goodrich-Blair H."/>
            <person name="Dillman A.R."/>
        </authorList>
    </citation>
    <scope>NUCLEOTIDE SEQUENCE</scope>
    <source>
        <strain evidence="16">PS9179</strain>
        <tissue evidence="16">Whole animal</tissue>
    </source>
</reference>
<keyword evidence="10" id="KW-0472">Membrane</keyword>
<accession>A0AA39GT96</accession>
<dbReference type="InterPro" id="IPR055270">
    <property type="entry name" value="Glyco_tran_10_C"/>
</dbReference>
<keyword evidence="17" id="KW-1185">Reference proteome</keyword>
<dbReference type="Pfam" id="PF17039">
    <property type="entry name" value="Glyco_tran_10_N"/>
    <property type="match status" value="1"/>
</dbReference>
<dbReference type="PANTHER" id="PTHR48438:SF1">
    <property type="entry name" value="ALPHA-(1,3)-FUCOSYLTRANSFERASE C-RELATED"/>
    <property type="match status" value="1"/>
</dbReference>
<comment type="caution">
    <text evidence="16">The sequence shown here is derived from an EMBL/GenBank/DDBJ whole genome shotgun (WGS) entry which is preliminary data.</text>
</comment>
<keyword evidence="5 12" id="KW-0808">Transferase</keyword>
<evidence type="ECO:0000256" key="11">
    <source>
        <dbReference type="ARBA" id="ARBA00023180"/>
    </source>
</evidence>
<dbReference type="Pfam" id="PF15305">
    <property type="entry name" value="IFT43"/>
    <property type="match status" value="1"/>
</dbReference>
<dbReference type="GO" id="GO:0032580">
    <property type="term" value="C:Golgi cisterna membrane"/>
    <property type="evidence" value="ECO:0007669"/>
    <property type="project" value="UniProtKB-SubCell"/>
</dbReference>
<evidence type="ECO:0000256" key="13">
    <source>
        <dbReference type="SAM" id="MobiDB-lite"/>
    </source>
</evidence>
<dbReference type="AlphaFoldDB" id="A0AA39GT96"/>
<dbReference type="GO" id="GO:0030991">
    <property type="term" value="C:intraciliary transport particle A"/>
    <property type="evidence" value="ECO:0007669"/>
    <property type="project" value="InterPro"/>
</dbReference>
<feature type="region of interest" description="Disordered" evidence="13">
    <location>
        <begin position="85"/>
        <end position="162"/>
    </location>
</feature>
<feature type="domain" description="Fucosyltransferase C-terminal" evidence="14">
    <location>
        <begin position="438"/>
        <end position="612"/>
    </location>
</feature>
<evidence type="ECO:0000256" key="12">
    <source>
        <dbReference type="RuleBase" id="RU003832"/>
    </source>
</evidence>
<evidence type="ECO:0000256" key="10">
    <source>
        <dbReference type="ARBA" id="ARBA00023136"/>
    </source>
</evidence>
<feature type="compositionally biased region" description="Basic residues" evidence="13">
    <location>
        <begin position="12"/>
        <end position="24"/>
    </location>
</feature>
<evidence type="ECO:0000256" key="2">
    <source>
        <dbReference type="ARBA" id="ARBA00004922"/>
    </source>
</evidence>
<evidence type="ECO:0000256" key="7">
    <source>
        <dbReference type="ARBA" id="ARBA00022968"/>
    </source>
</evidence>
<dbReference type="EC" id="2.4.1.-" evidence="12"/>
<evidence type="ECO:0000256" key="1">
    <source>
        <dbReference type="ARBA" id="ARBA00004447"/>
    </source>
</evidence>
<evidence type="ECO:0000313" key="17">
    <source>
        <dbReference type="Proteomes" id="UP001175271"/>
    </source>
</evidence>
<proteinExistence type="inferred from homology"/>
<feature type="compositionally biased region" description="Polar residues" evidence="13">
    <location>
        <begin position="113"/>
        <end position="143"/>
    </location>
</feature>
<dbReference type="Gene3D" id="3.40.50.11660">
    <property type="entry name" value="Glycosyl transferase family 10, C-terminal domain"/>
    <property type="match status" value="1"/>
</dbReference>
<comment type="pathway">
    <text evidence="2">Protein modification; protein glycosylation.</text>
</comment>
<dbReference type="PANTHER" id="PTHR48438">
    <property type="entry name" value="ALPHA-(1,3)-FUCOSYLTRANSFERASE C-RELATED"/>
    <property type="match status" value="1"/>
</dbReference>
<feature type="domain" description="Fucosyltransferase N-terminal" evidence="15">
    <location>
        <begin position="303"/>
        <end position="410"/>
    </location>
</feature>
<evidence type="ECO:0000256" key="3">
    <source>
        <dbReference type="ARBA" id="ARBA00008919"/>
    </source>
</evidence>
<keyword evidence="6 12" id="KW-0812">Transmembrane</keyword>
<dbReference type="InterPro" id="IPR001503">
    <property type="entry name" value="Glyco_trans_10"/>
</dbReference>
<protein>
    <recommendedName>
        <fullName evidence="12">Fucosyltransferase</fullName>
        <ecNumber evidence="12">2.4.1.-</ecNumber>
    </recommendedName>
</protein>
<gene>
    <name evidence="16" type="ORF">QR680_000086</name>
</gene>
<evidence type="ECO:0000259" key="15">
    <source>
        <dbReference type="Pfam" id="PF17039"/>
    </source>
</evidence>
<dbReference type="InterPro" id="IPR031481">
    <property type="entry name" value="Glyco_tran_10_N"/>
</dbReference>
<evidence type="ECO:0000256" key="5">
    <source>
        <dbReference type="ARBA" id="ARBA00022679"/>
    </source>
</evidence>
<dbReference type="FunFam" id="3.40.50.11660:FF:000002">
    <property type="entry name" value="Alpha-(1,3)-fucosyltransferase"/>
    <property type="match status" value="1"/>
</dbReference>
<dbReference type="SUPFAM" id="SSF53756">
    <property type="entry name" value="UDP-Glycosyltransferase/glycogen phosphorylase"/>
    <property type="match status" value="1"/>
</dbReference>
<evidence type="ECO:0000259" key="14">
    <source>
        <dbReference type="Pfam" id="PF00852"/>
    </source>
</evidence>
<dbReference type="InterPro" id="IPR029302">
    <property type="entry name" value="IFT43"/>
</dbReference>
<dbReference type="Proteomes" id="UP001175271">
    <property type="component" value="Unassembled WGS sequence"/>
</dbReference>
<organism evidence="16 17">
    <name type="scientific">Steinernema hermaphroditum</name>
    <dbReference type="NCBI Taxonomy" id="289476"/>
    <lineage>
        <taxon>Eukaryota</taxon>
        <taxon>Metazoa</taxon>
        <taxon>Ecdysozoa</taxon>
        <taxon>Nematoda</taxon>
        <taxon>Chromadorea</taxon>
        <taxon>Rhabditida</taxon>
        <taxon>Tylenchina</taxon>
        <taxon>Panagrolaimomorpha</taxon>
        <taxon>Strongyloidoidea</taxon>
        <taxon>Steinernematidae</taxon>
        <taxon>Steinernema</taxon>
    </lineage>
</organism>
<keyword evidence="9 12" id="KW-0333">Golgi apparatus</keyword>
<evidence type="ECO:0000256" key="8">
    <source>
        <dbReference type="ARBA" id="ARBA00022989"/>
    </source>
</evidence>
<comment type="subcellular location">
    <subcellularLocation>
        <location evidence="1 12">Golgi apparatus</location>
        <location evidence="1 12">Golgi stack membrane</location>
        <topology evidence="1 12">Single-pass type II membrane protein</topology>
    </subcellularLocation>
</comment>
<comment type="similarity">
    <text evidence="3 12">Belongs to the glycosyltransferase 10 family.</text>
</comment>
<keyword evidence="11" id="KW-0325">Glycoprotein</keyword>
<dbReference type="GO" id="GO:0008417">
    <property type="term" value="F:fucosyltransferase activity"/>
    <property type="evidence" value="ECO:0007669"/>
    <property type="project" value="InterPro"/>
</dbReference>
<keyword evidence="4 12" id="KW-0328">Glycosyltransferase</keyword>
<evidence type="ECO:0000256" key="9">
    <source>
        <dbReference type="ARBA" id="ARBA00023034"/>
    </source>
</evidence>
<feature type="region of interest" description="Disordered" evidence="13">
    <location>
        <begin position="1"/>
        <end position="34"/>
    </location>
</feature>
<dbReference type="InterPro" id="IPR038577">
    <property type="entry name" value="GT10-like_C_sf"/>
</dbReference>
<feature type="region of interest" description="Disordered" evidence="13">
    <location>
        <begin position="272"/>
        <end position="300"/>
    </location>
</feature>